<dbReference type="EMBL" id="JAULSN010000001">
    <property type="protein sequence ID" value="KAK3383360.1"/>
    <property type="molecule type" value="Genomic_DNA"/>
</dbReference>
<dbReference type="Gene3D" id="3.55.40.20">
    <property type="entry name" value="Iron/manganese superoxide dismutase, C-terminal domain"/>
    <property type="match status" value="1"/>
</dbReference>
<accession>A0AAE0NKZ8</accession>
<name>A0AAE0NKZ8_9PEZI</name>
<sequence length="302" mass="33959">MIRPRLRIPRIPQLGQAPVPSAASLSLTFRRSMHRVPKLDYNHLPGLPGLLSPAAMKIAWTEYQTVILEKLNQATSETNWANQDIKSVVIESSRDPENAVVFNHASMAHNNHFFFKQLSPEPTEMSELLKTSLEKTFMSIETLRREMIYTADAMFGPGFVWLVKVPLQGMPTAFQVLTTYLAGSPYPNAHWRRQDMDMNTAVGQSEQGLLAGRKFLQNTAFGIGNRASEASKKIMLSPGGINVIPILCLNTWEHVWLPDYGFGGNGSPDKGKLAFYERWWNKIDWQKVEDVADISRLGMKGA</sequence>
<dbReference type="PANTHER" id="PTHR43595">
    <property type="entry name" value="37S RIBOSOMAL PROTEIN S26, MITOCHONDRIAL"/>
    <property type="match status" value="1"/>
</dbReference>
<keyword evidence="4" id="KW-1185">Reference proteome</keyword>
<evidence type="ECO:0000259" key="2">
    <source>
        <dbReference type="Pfam" id="PF02777"/>
    </source>
</evidence>
<comment type="caution">
    <text evidence="3">The sequence shown here is derived from an EMBL/GenBank/DDBJ whole genome shotgun (WGS) entry which is preliminary data.</text>
</comment>
<organism evidence="3 4">
    <name type="scientific">Lasiosphaeria ovina</name>
    <dbReference type="NCBI Taxonomy" id="92902"/>
    <lineage>
        <taxon>Eukaryota</taxon>
        <taxon>Fungi</taxon>
        <taxon>Dikarya</taxon>
        <taxon>Ascomycota</taxon>
        <taxon>Pezizomycotina</taxon>
        <taxon>Sordariomycetes</taxon>
        <taxon>Sordariomycetidae</taxon>
        <taxon>Sordariales</taxon>
        <taxon>Lasiosphaeriaceae</taxon>
        <taxon>Lasiosphaeria</taxon>
    </lineage>
</organism>
<reference evidence="3" key="2">
    <citation type="submission" date="2023-06" db="EMBL/GenBank/DDBJ databases">
        <authorList>
            <consortium name="Lawrence Berkeley National Laboratory"/>
            <person name="Haridas S."/>
            <person name="Hensen N."/>
            <person name="Bonometti L."/>
            <person name="Westerberg I."/>
            <person name="Brannstrom I.O."/>
            <person name="Guillou S."/>
            <person name="Cros-Aarteil S."/>
            <person name="Calhoun S."/>
            <person name="Kuo A."/>
            <person name="Mondo S."/>
            <person name="Pangilinan J."/>
            <person name="Riley R."/>
            <person name="Labutti K."/>
            <person name="Andreopoulos B."/>
            <person name="Lipzen A."/>
            <person name="Chen C."/>
            <person name="Yanf M."/>
            <person name="Daum C."/>
            <person name="Ng V."/>
            <person name="Clum A."/>
            <person name="Steindorff A."/>
            <person name="Ohm R."/>
            <person name="Martin F."/>
            <person name="Silar P."/>
            <person name="Natvig D."/>
            <person name="Lalanne C."/>
            <person name="Gautier V."/>
            <person name="Ament-Velasquez S.L."/>
            <person name="Kruys A."/>
            <person name="Hutchinson M.I."/>
            <person name="Powell A.J."/>
            <person name="Barry K."/>
            <person name="Miller A.N."/>
            <person name="Grigoriev I.V."/>
            <person name="Debuchy R."/>
            <person name="Gladieux P."/>
            <person name="Thoren M.H."/>
            <person name="Johannesson H."/>
        </authorList>
    </citation>
    <scope>NUCLEOTIDE SEQUENCE</scope>
    <source>
        <strain evidence="3">CBS 958.72</strain>
    </source>
</reference>
<dbReference type="GO" id="GO:0004784">
    <property type="term" value="F:superoxide dismutase activity"/>
    <property type="evidence" value="ECO:0007669"/>
    <property type="project" value="InterPro"/>
</dbReference>
<evidence type="ECO:0000313" key="3">
    <source>
        <dbReference type="EMBL" id="KAK3383360.1"/>
    </source>
</evidence>
<dbReference type="Proteomes" id="UP001287356">
    <property type="component" value="Unassembled WGS sequence"/>
</dbReference>
<reference evidence="3" key="1">
    <citation type="journal article" date="2023" name="Mol. Phylogenet. Evol.">
        <title>Genome-scale phylogeny and comparative genomics of the fungal order Sordariales.</title>
        <authorList>
            <person name="Hensen N."/>
            <person name="Bonometti L."/>
            <person name="Westerberg I."/>
            <person name="Brannstrom I.O."/>
            <person name="Guillou S."/>
            <person name="Cros-Aarteil S."/>
            <person name="Calhoun S."/>
            <person name="Haridas S."/>
            <person name="Kuo A."/>
            <person name="Mondo S."/>
            <person name="Pangilinan J."/>
            <person name="Riley R."/>
            <person name="LaButti K."/>
            <person name="Andreopoulos B."/>
            <person name="Lipzen A."/>
            <person name="Chen C."/>
            <person name="Yan M."/>
            <person name="Daum C."/>
            <person name="Ng V."/>
            <person name="Clum A."/>
            <person name="Steindorff A."/>
            <person name="Ohm R.A."/>
            <person name="Martin F."/>
            <person name="Silar P."/>
            <person name="Natvig D.O."/>
            <person name="Lalanne C."/>
            <person name="Gautier V."/>
            <person name="Ament-Velasquez S.L."/>
            <person name="Kruys A."/>
            <person name="Hutchinson M.I."/>
            <person name="Powell A.J."/>
            <person name="Barry K."/>
            <person name="Miller A.N."/>
            <person name="Grigoriev I.V."/>
            <person name="Debuchy R."/>
            <person name="Gladieux P."/>
            <person name="Hiltunen Thoren M."/>
            <person name="Johannesson H."/>
        </authorList>
    </citation>
    <scope>NUCLEOTIDE SEQUENCE</scope>
    <source>
        <strain evidence="3">CBS 958.72</strain>
    </source>
</reference>
<dbReference type="GO" id="GO:0005737">
    <property type="term" value="C:cytoplasm"/>
    <property type="evidence" value="ECO:0007669"/>
    <property type="project" value="TreeGrafter"/>
</dbReference>
<protein>
    <submittedName>
        <fullName evidence="3">Manganese/iron superoxide dismutase</fullName>
    </submittedName>
</protein>
<evidence type="ECO:0000313" key="4">
    <source>
        <dbReference type="Proteomes" id="UP001287356"/>
    </source>
</evidence>
<dbReference type="SUPFAM" id="SSF46609">
    <property type="entry name" value="Fe,Mn superoxide dismutase (SOD), N-terminal domain"/>
    <property type="match status" value="1"/>
</dbReference>
<dbReference type="GO" id="GO:0046872">
    <property type="term" value="F:metal ion binding"/>
    <property type="evidence" value="ECO:0007669"/>
    <property type="project" value="InterPro"/>
</dbReference>
<gene>
    <name evidence="3" type="ORF">B0T24DRAFT_604673</name>
</gene>
<dbReference type="InterPro" id="IPR019832">
    <property type="entry name" value="Mn/Fe_SOD_C"/>
</dbReference>
<dbReference type="Pfam" id="PF02777">
    <property type="entry name" value="Sod_Fe_C"/>
    <property type="match status" value="1"/>
</dbReference>
<dbReference type="InterPro" id="IPR036314">
    <property type="entry name" value="SOD_C_sf"/>
</dbReference>
<dbReference type="PANTHER" id="PTHR43595:SF2">
    <property type="entry name" value="SMALL RIBOSOMAL SUBUNIT PROTEIN MS42"/>
    <property type="match status" value="1"/>
</dbReference>
<dbReference type="AlphaFoldDB" id="A0AAE0NKZ8"/>
<comment type="function">
    <text evidence="1">Component of the mitochondrial ribosome (mitoribosome), a dedicated translation machinery responsible for the synthesis of mitochondrial genome-encoded proteins, including at least some of the essential transmembrane subunits of the mitochondrial respiratory chain. The mitoribosomes are attached to the mitochondrial inner membrane and translation products are cotranslationally integrated into the membrane.</text>
</comment>
<feature type="domain" description="Manganese/iron superoxide dismutase C-terminal" evidence="2">
    <location>
        <begin position="242"/>
        <end position="290"/>
    </location>
</feature>
<proteinExistence type="predicted"/>
<dbReference type="SUPFAM" id="SSF54719">
    <property type="entry name" value="Fe,Mn superoxide dismutase (SOD), C-terminal domain"/>
    <property type="match status" value="1"/>
</dbReference>
<dbReference type="InterPro" id="IPR036324">
    <property type="entry name" value="Mn/Fe_SOD_N_sf"/>
</dbReference>
<evidence type="ECO:0000256" key="1">
    <source>
        <dbReference type="ARBA" id="ARBA00037226"/>
    </source>
</evidence>